<dbReference type="Pfam" id="PF22659">
    <property type="entry name" value="YycE-like_C"/>
    <property type="match status" value="1"/>
</dbReference>
<evidence type="ECO:0000259" key="2">
    <source>
        <dbReference type="Pfam" id="PF22659"/>
    </source>
</evidence>
<reference evidence="3 4" key="1">
    <citation type="journal article" date="2011" name="Stand. Genomic Sci.">
        <title>Complete genome sequence of Haliscomenobacter hydrossis type strain (O).</title>
        <authorList>
            <consortium name="US DOE Joint Genome Institute (JGI-PGF)"/>
            <person name="Daligault H."/>
            <person name="Lapidus A."/>
            <person name="Zeytun A."/>
            <person name="Nolan M."/>
            <person name="Lucas S."/>
            <person name="Del Rio T.G."/>
            <person name="Tice H."/>
            <person name="Cheng J.F."/>
            <person name="Tapia R."/>
            <person name="Han C."/>
            <person name="Goodwin L."/>
            <person name="Pitluck S."/>
            <person name="Liolios K."/>
            <person name="Pagani I."/>
            <person name="Ivanova N."/>
            <person name="Huntemann M."/>
            <person name="Mavromatis K."/>
            <person name="Mikhailova N."/>
            <person name="Pati A."/>
            <person name="Chen A."/>
            <person name="Palaniappan K."/>
            <person name="Land M."/>
            <person name="Hauser L."/>
            <person name="Brambilla E.M."/>
            <person name="Rohde M."/>
            <person name="Verbarg S."/>
            <person name="Goker M."/>
            <person name="Bristow J."/>
            <person name="Eisen J.A."/>
            <person name="Markowitz V."/>
            <person name="Hugenholtz P."/>
            <person name="Kyrpides N.C."/>
            <person name="Klenk H.P."/>
            <person name="Woyke T."/>
        </authorList>
    </citation>
    <scope>NUCLEOTIDE SEQUENCE [LARGE SCALE GENOMIC DNA]</scope>
    <source>
        <strain evidence="4">ATCC 27775 / DSM 1100 / LMG 10767 / O</strain>
    </source>
</reference>
<feature type="domain" description="YycE-like C-terminal" evidence="2">
    <location>
        <begin position="71"/>
        <end position="125"/>
    </location>
</feature>
<dbReference type="HOGENOM" id="CLU_107214_1_0_10"/>
<dbReference type="Gene3D" id="3.10.180.10">
    <property type="entry name" value="2,3-Dihydroxybiphenyl 1,2-Dioxygenase, domain 1"/>
    <property type="match status" value="1"/>
</dbReference>
<accession>F4L5T5</accession>
<dbReference type="KEGG" id="hhy:Halhy_4200"/>
<dbReference type="SUPFAM" id="SSF54593">
    <property type="entry name" value="Glyoxalase/Bleomycin resistance protein/Dihydroxybiphenyl dioxygenase"/>
    <property type="match status" value="1"/>
</dbReference>
<proteinExistence type="predicted"/>
<dbReference type="CDD" id="cd06587">
    <property type="entry name" value="VOC"/>
    <property type="match status" value="1"/>
</dbReference>
<dbReference type="EMBL" id="CP002691">
    <property type="protein sequence ID" value="AEE52045.1"/>
    <property type="molecule type" value="Genomic_DNA"/>
</dbReference>
<gene>
    <name evidence="3" type="ordered locus">Halhy_4200</name>
</gene>
<dbReference type="Pfam" id="PF22658">
    <property type="entry name" value="YycE-like_N"/>
    <property type="match status" value="1"/>
</dbReference>
<dbReference type="InterPro" id="IPR058997">
    <property type="entry name" value="YycE-like_C"/>
</dbReference>
<evidence type="ECO:0000259" key="1">
    <source>
        <dbReference type="Pfam" id="PF22658"/>
    </source>
</evidence>
<evidence type="ECO:0000313" key="4">
    <source>
        <dbReference type="Proteomes" id="UP000008461"/>
    </source>
</evidence>
<evidence type="ECO:0000313" key="3">
    <source>
        <dbReference type="EMBL" id="AEE52045.1"/>
    </source>
</evidence>
<dbReference type="InterPro" id="IPR029068">
    <property type="entry name" value="Glyas_Bleomycin-R_OHBP_Dase"/>
</dbReference>
<dbReference type="Proteomes" id="UP000008461">
    <property type="component" value="Chromosome"/>
</dbReference>
<reference key="2">
    <citation type="submission" date="2011-04" db="EMBL/GenBank/DDBJ databases">
        <title>Complete sequence of chromosome of Haliscomenobacter hydrossis DSM 1100.</title>
        <authorList>
            <consortium name="US DOE Joint Genome Institute (JGI-PGF)"/>
            <person name="Lucas S."/>
            <person name="Han J."/>
            <person name="Lapidus A."/>
            <person name="Bruce D."/>
            <person name="Goodwin L."/>
            <person name="Pitluck S."/>
            <person name="Peters L."/>
            <person name="Kyrpides N."/>
            <person name="Mavromatis K."/>
            <person name="Ivanova N."/>
            <person name="Ovchinnikova G."/>
            <person name="Pagani I."/>
            <person name="Daligault H."/>
            <person name="Detter J.C."/>
            <person name="Han C."/>
            <person name="Land M."/>
            <person name="Hauser L."/>
            <person name="Markowitz V."/>
            <person name="Cheng J.-F."/>
            <person name="Hugenholtz P."/>
            <person name="Woyke T."/>
            <person name="Wu D."/>
            <person name="Verbarg S."/>
            <person name="Frueling A."/>
            <person name="Brambilla E."/>
            <person name="Klenk H.-P."/>
            <person name="Eisen J.A."/>
        </authorList>
    </citation>
    <scope>NUCLEOTIDE SEQUENCE</scope>
    <source>
        <strain>DSM 1100</strain>
    </source>
</reference>
<sequence length="129" mass="15204">MKAVQFRIARPTNQLEAVIEFYTKGLGLTIIGQFSAHDGYDGVMLGMPDHTHHLEFTQHMSKHPLPEPTKENLLVFYFDDHHQYLEANLHLQRLNHYPVKPENPYWIGKSETYEDPDKWRVVLFNGRFI</sequence>
<dbReference type="eggNOG" id="COG0346">
    <property type="taxonomic scope" value="Bacteria"/>
</dbReference>
<keyword evidence="4" id="KW-1185">Reference proteome</keyword>
<name>F4L5T5_HALH1</name>
<dbReference type="InterPro" id="IPR058998">
    <property type="entry name" value="YycE-like_N"/>
</dbReference>
<dbReference type="RefSeq" id="WP_013766583.1">
    <property type="nucleotide sequence ID" value="NC_015510.1"/>
</dbReference>
<dbReference type="STRING" id="760192.Halhy_4200"/>
<dbReference type="OrthoDB" id="8018325at2"/>
<protein>
    <submittedName>
        <fullName evidence="3">Glyoxalase/bleomycin resistance protein/dioxygenase</fullName>
    </submittedName>
</protein>
<organism evidence="3 4">
    <name type="scientific">Haliscomenobacter hydrossis (strain ATCC 27775 / DSM 1100 / LMG 10767 / O)</name>
    <dbReference type="NCBI Taxonomy" id="760192"/>
    <lineage>
        <taxon>Bacteria</taxon>
        <taxon>Pseudomonadati</taxon>
        <taxon>Bacteroidota</taxon>
        <taxon>Saprospiria</taxon>
        <taxon>Saprospirales</taxon>
        <taxon>Haliscomenobacteraceae</taxon>
        <taxon>Haliscomenobacter</taxon>
    </lineage>
</organism>
<feature type="domain" description="YycE-like N-terminal" evidence="1">
    <location>
        <begin position="6"/>
        <end position="57"/>
    </location>
</feature>
<dbReference type="AlphaFoldDB" id="F4L5T5"/>